<dbReference type="PRINTS" id="PR00743">
    <property type="entry name" value="GLHYDRLASE36"/>
</dbReference>
<dbReference type="Proteomes" id="UP001597351">
    <property type="component" value="Unassembled WGS sequence"/>
</dbReference>
<comment type="catalytic activity">
    <reaction evidence="1">
        <text>Hydrolysis of terminal, non-reducing alpha-D-galactose residues in alpha-D-galactosides, including galactose oligosaccharides, galactomannans and galactolipids.</text>
        <dbReference type="EC" id="3.2.1.22"/>
    </reaction>
</comment>
<reference evidence="8" key="1">
    <citation type="journal article" date="2019" name="Int. J. Syst. Evol. Microbiol.">
        <title>The Global Catalogue of Microorganisms (GCM) 10K type strain sequencing project: providing services to taxonomists for standard genome sequencing and annotation.</title>
        <authorList>
            <consortium name="The Broad Institute Genomics Platform"/>
            <consortium name="The Broad Institute Genome Sequencing Center for Infectious Disease"/>
            <person name="Wu L."/>
            <person name="Ma J."/>
        </authorList>
    </citation>
    <scope>NUCLEOTIDE SEQUENCE [LARGE SCALE GENOMIC DNA]</scope>
    <source>
        <strain evidence="8">CGMCC 1.12477</strain>
    </source>
</reference>
<dbReference type="SUPFAM" id="SSF51445">
    <property type="entry name" value="(Trans)glycosidases"/>
    <property type="match status" value="1"/>
</dbReference>
<evidence type="ECO:0000256" key="2">
    <source>
        <dbReference type="ARBA" id="ARBA00012755"/>
    </source>
</evidence>
<evidence type="ECO:0000259" key="5">
    <source>
        <dbReference type="Pfam" id="PF16874"/>
    </source>
</evidence>
<dbReference type="Pfam" id="PF16874">
    <property type="entry name" value="Glyco_hydro_36C"/>
    <property type="match status" value="1"/>
</dbReference>
<evidence type="ECO:0000259" key="6">
    <source>
        <dbReference type="Pfam" id="PF16875"/>
    </source>
</evidence>
<comment type="caution">
    <text evidence="7">The sequence shown here is derived from an EMBL/GenBank/DDBJ whole genome shotgun (WGS) entry which is preliminary data.</text>
</comment>
<name>A0ABW4THJ4_9ACTN</name>
<dbReference type="RefSeq" id="WP_343916018.1">
    <property type="nucleotide sequence ID" value="NZ_BAAAJT010000002.1"/>
</dbReference>
<dbReference type="InterPro" id="IPR017853">
    <property type="entry name" value="GH"/>
</dbReference>
<evidence type="ECO:0000313" key="8">
    <source>
        <dbReference type="Proteomes" id="UP001597351"/>
    </source>
</evidence>
<keyword evidence="4 7" id="KW-0326">Glycosidase</keyword>
<dbReference type="Pfam" id="PF16875">
    <property type="entry name" value="Glyco_hydro_36N"/>
    <property type="match status" value="1"/>
</dbReference>
<proteinExistence type="predicted"/>
<evidence type="ECO:0000256" key="1">
    <source>
        <dbReference type="ARBA" id="ARBA00001255"/>
    </source>
</evidence>
<dbReference type="InterPro" id="IPR013780">
    <property type="entry name" value="Glyco_hydro_b"/>
</dbReference>
<organism evidence="7 8">
    <name type="scientific">Nocardioides aestuarii</name>
    <dbReference type="NCBI Taxonomy" id="252231"/>
    <lineage>
        <taxon>Bacteria</taxon>
        <taxon>Bacillati</taxon>
        <taxon>Actinomycetota</taxon>
        <taxon>Actinomycetes</taxon>
        <taxon>Propionibacteriales</taxon>
        <taxon>Nocardioidaceae</taxon>
        <taxon>Nocardioides</taxon>
    </lineage>
</organism>
<accession>A0ABW4THJ4</accession>
<dbReference type="CDD" id="cd14791">
    <property type="entry name" value="GH36"/>
    <property type="match status" value="1"/>
</dbReference>
<dbReference type="Pfam" id="PF02065">
    <property type="entry name" value="Melibiase"/>
    <property type="match status" value="1"/>
</dbReference>
<keyword evidence="3 7" id="KW-0378">Hydrolase</keyword>
<dbReference type="EC" id="3.2.1.22" evidence="2"/>
<dbReference type="InterPro" id="IPR002252">
    <property type="entry name" value="Glyco_hydro_36"/>
</dbReference>
<sequence>MTRPTVHLTAAGASVVLAPAASGVPVLLHWGRALGDVDVAALAAAHEPGVSHSALDAPRATGLVPQTSLGYTGTPAVELFRSGAVPVRLGEWSWTDDGSSCAAVATDPDLECEVRVELELTAEGLLRARTVVRNDGPDGLHVAAVRTALPVPPRAEELLDLTGRWVGERVPQRHPWPVGTWQRAGRHGRTGHDATLLLSAGTPGFAFRRGEVWSVHVAWSGDHETYADRTPEGDCLLGGGELLAPGEVVLASGQSYTSPWLVGSWSGEGLDGVSARVHDFVRRTTPRPLRKVLVNTWEAVYFDHDLDRLTELAEVAAAAGVERFVLDDGWFRGRRDDHAGLGDWTVDTTVWPDGLSPLVDRVQALGMDFGLWVEPEMVNLDSDLVRAHPDWVLGAHGDHPPSWRHEQVLDLAHPAAYEHVKGQLLALLDELDIAYLKWDHNRDLVDVPGSHAPTLAFYRLLDELRAAYPGLEIESCASGGGRIDLGVLARTDRVWASDTIDAVERQRIQRWTHLLVPPEMTGAHIGGPVAHTTGRSHALPFRAATALVGHLGIEWDLRGVSDADRAQVAAWVDLHQRMRPLVADGRLVRSDHPDPGCFVTGVVAPDRGEGWWVVAQTSWSASQHLPPVLLEGLDPDATYRVTEETPEVAQHGLDLAPRRVDVVLSGRALGAVGVRLGVVAPETARVLRASLVVE</sequence>
<evidence type="ECO:0000256" key="4">
    <source>
        <dbReference type="ARBA" id="ARBA00023295"/>
    </source>
</evidence>
<dbReference type="InterPro" id="IPR000111">
    <property type="entry name" value="Glyco_hydro_27/36_CS"/>
</dbReference>
<protein>
    <recommendedName>
        <fullName evidence="2">alpha-galactosidase</fullName>
        <ecNumber evidence="2">3.2.1.22</ecNumber>
    </recommendedName>
</protein>
<dbReference type="GO" id="GO:0004557">
    <property type="term" value="F:alpha-galactosidase activity"/>
    <property type="evidence" value="ECO:0007669"/>
    <property type="project" value="UniProtKB-EC"/>
</dbReference>
<dbReference type="Gene3D" id="2.70.98.60">
    <property type="entry name" value="alpha-galactosidase from lactobacil brevis"/>
    <property type="match status" value="1"/>
</dbReference>
<dbReference type="InterPro" id="IPR050985">
    <property type="entry name" value="Alpha-glycosidase_related"/>
</dbReference>
<dbReference type="PANTHER" id="PTHR43053:SF3">
    <property type="entry name" value="ALPHA-GALACTOSIDASE C-RELATED"/>
    <property type="match status" value="1"/>
</dbReference>
<dbReference type="PANTHER" id="PTHR43053">
    <property type="entry name" value="GLYCOSIDASE FAMILY 31"/>
    <property type="match status" value="1"/>
</dbReference>
<dbReference type="InterPro" id="IPR038417">
    <property type="entry name" value="Alpga-gal_N_sf"/>
</dbReference>
<dbReference type="Gene3D" id="3.20.20.70">
    <property type="entry name" value="Aldolase class I"/>
    <property type="match status" value="1"/>
</dbReference>
<dbReference type="EMBL" id="JBHUGD010000003">
    <property type="protein sequence ID" value="MFD1946109.1"/>
    <property type="molecule type" value="Genomic_DNA"/>
</dbReference>
<gene>
    <name evidence="7" type="ORF">ACFSDE_04855</name>
</gene>
<dbReference type="InterPro" id="IPR031705">
    <property type="entry name" value="Glyco_hydro_36_C"/>
</dbReference>
<evidence type="ECO:0000313" key="7">
    <source>
        <dbReference type="EMBL" id="MFD1946109.1"/>
    </source>
</evidence>
<evidence type="ECO:0000256" key="3">
    <source>
        <dbReference type="ARBA" id="ARBA00022801"/>
    </source>
</evidence>
<dbReference type="InterPro" id="IPR031704">
    <property type="entry name" value="Glyco_hydro_36_N"/>
</dbReference>
<dbReference type="InterPro" id="IPR013785">
    <property type="entry name" value="Aldolase_TIM"/>
</dbReference>
<dbReference type="Gene3D" id="2.60.40.1180">
    <property type="entry name" value="Golgi alpha-mannosidase II"/>
    <property type="match status" value="1"/>
</dbReference>
<feature type="domain" description="Glycosyl hydrolase family 36 N-terminal" evidence="6">
    <location>
        <begin position="24"/>
        <end position="250"/>
    </location>
</feature>
<keyword evidence="8" id="KW-1185">Reference proteome</keyword>
<feature type="domain" description="Glycosyl hydrolase family 36 C-terminal" evidence="5">
    <location>
        <begin position="601"/>
        <end position="677"/>
    </location>
</feature>
<dbReference type="PROSITE" id="PS00512">
    <property type="entry name" value="ALPHA_GALACTOSIDASE"/>
    <property type="match status" value="1"/>
</dbReference>